<dbReference type="OrthoDB" id="3676096at2759"/>
<evidence type="ECO:0000256" key="1">
    <source>
        <dbReference type="SAM" id="MobiDB-lite"/>
    </source>
</evidence>
<dbReference type="EMBL" id="KI964325">
    <property type="protein sequence ID" value="EUC39577.1"/>
    <property type="molecule type" value="Genomic_DNA"/>
</dbReference>
<sequence length="166" mass="18782">MSSQDTIPDNTFYQGHQNCLLVRNDVVDPASDLAETATTSKQSGDEKSKEQPSEFTSRKIKEAVSHNNASKFFIPITRAVFKNYVERKHEESDTEGVYPLGELKDIAGQLEHALSRVKALVSHFQEAPEQHTHKTLHMSGKLVRWADSTSTHAVTRRPRKKARRNL</sequence>
<dbReference type="RefSeq" id="XP_007693904.1">
    <property type="nucleotide sequence ID" value="XM_007695714.1"/>
</dbReference>
<organism evidence="2 3">
    <name type="scientific">Bipolaris oryzae ATCC 44560</name>
    <dbReference type="NCBI Taxonomy" id="930090"/>
    <lineage>
        <taxon>Eukaryota</taxon>
        <taxon>Fungi</taxon>
        <taxon>Dikarya</taxon>
        <taxon>Ascomycota</taxon>
        <taxon>Pezizomycotina</taxon>
        <taxon>Dothideomycetes</taxon>
        <taxon>Pleosporomycetidae</taxon>
        <taxon>Pleosporales</taxon>
        <taxon>Pleosporineae</taxon>
        <taxon>Pleosporaceae</taxon>
        <taxon>Bipolaris</taxon>
    </lineage>
</organism>
<feature type="region of interest" description="Disordered" evidence="1">
    <location>
        <begin position="31"/>
        <end position="61"/>
    </location>
</feature>
<accession>W6YJN5</accession>
<dbReference type="AlphaFoldDB" id="W6YJN5"/>
<protein>
    <submittedName>
        <fullName evidence="2">Uncharacterized protein</fullName>
    </submittedName>
</protein>
<dbReference type="KEGG" id="bor:COCMIDRAFT_41911"/>
<evidence type="ECO:0000313" key="3">
    <source>
        <dbReference type="Proteomes" id="UP000054032"/>
    </source>
</evidence>
<feature type="compositionally biased region" description="Basic and acidic residues" evidence="1">
    <location>
        <begin position="43"/>
        <end position="61"/>
    </location>
</feature>
<dbReference type="HOGENOM" id="CLU_113784_0_0_1"/>
<feature type="region of interest" description="Disordered" evidence="1">
    <location>
        <begin position="147"/>
        <end position="166"/>
    </location>
</feature>
<proteinExistence type="predicted"/>
<name>W6YJN5_COCMI</name>
<evidence type="ECO:0000313" key="2">
    <source>
        <dbReference type="EMBL" id="EUC39577.1"/>
    </source>
</evidence>
<reference evidence="2 3" key="1">
    <citation type="journal article" date="2013" name="PLoS Genet.">
        <title>Comparative genome structure, secondary metabolite, and effector coding capacity across Cochliobolus pathogens.</title>
        <authorList>
            <person name="Condon B.J."/>
            <person name="Leng Y."/>
            <person name="Wu D."/>
            <person name="Bushley K.E."/>
            <person name="Ohm R.A."/>
            <person name="Otillar R."/>
            <person name="Martin J."/>
            <person name="Schackwitz W."/>
            <person name="Grimwood J."/>
            <person name="MohdZainudin N."/>
            <person name="Xue C."/>
            <person name="Wang R."/>
            <person name="Manning V.A."/>
            <person name="Dhillon B."/>
            <person name="Tu Z.J."/>
            <person name="Steffenson B.J."/>
            <person name="Salamov A."/>
            <person name="Sun H."/>
            <person name="Lowry S."/>
            <person name="LaButti K."/>
            <person name="Han J."/>
            <person name="Copeland A."/>
            <person name="Lindquist E."/>
            <person name="Barry K."/>
            <person name="Schmutz J."/>
            <person name="Baker S.E."/>
            <person name="Ciuffetti L.M."/>
            <person name="Grigoriev I.V."/>
            <person name="Zhong S."/>
            <person name="Turgeon B.G."/>
        </authorList>
    </citation>
    <scope>NUCLEOTIDE SEQUENCE [LARGE SCALE GENOMIC DNA]</scope>
    <source>
        <strain evidence="2 3">ATCC 44560</strain>
    </source>
</reference>
<feature type="compositionally biased region" description="Basic residues" evidence="1">
    <location>
        <begin position="154"/>
        <end position="166"/>
    </location>
</feature>
<keyword evidence="3" id="KW-1185">Reference proteome</keyword>
<gene>
    <name evidence="2" type="ORF">COCMIDRAFT_41911</name>
</gene>
<dbReference type="GeneID" id="19124153"/>
<dbReference type="Proteomes" id="UP000054032">
    <property type="component" value="Unassembled WGS sequence"/>
</dbReference>